<evidence type="ECO:0000313" key="3">
    <source>
        <dbReference type="Proteomes" id="UP000471381"/>
    </source>
</evidence>
<gene>
    <name evidence="2" type="ORF">GTQ48_04315</name>
</gene>
<reference evidence="2 3" key="1">
    <citation type="submission" date="2020-01" db="EMBL/GenBank/DDBJ databases">
        <title>Genomes of bacteria type strains.</title>
        <authorList>
            <person name="Chen J."/>
            <person name="Zhu S."/>
            <person name="Yang J."/>
        </authorList>
    </citation>
    <scope>NUCLEOTIDE SEQUENCE [LARGE SCALE GENOMIC DNA]</scope>
    <source>
        <strain evidence="2 3">LMG 24078</strain>
    </source>
</reference>
<proteinExistence type="predicted"/>
<keyword evidence="3" id="KW-1185">Reference proteome</keyword>
<dbReference type="Pfam" id="PF10719">
    <property type="entry name" value="ComFB"/>
    <property type="match status" value="1"/>
</dbReference>
<accession>A0A6N9TFB6</accession>
<dbReference type="InterPro" id="IPR019657">
    <property type="entry name" value="ComFB"/>
</dbReference>
<organism evidence="2 3">
    <name type="scientific">Alteromonas genovensis</name>
    <dbReference type="NCBI Taxonomy" id="471225"/>
    <lineage>
        <taxon>Bacteria</taxon>
        <taxon>Pseudomonadati</taxon>
        <taxon>Pseudomonadota</taxon>
        <taxon>Gammaproteobacteria</taxon>
        <taxon>Alteromonadales</taxon>
        <taxon>Alteromonadaceae</taxon>
        <taxon>Alteromonas/Salinimonas group</taxon>
        <taxon>Alteromonas</taxon>
    </lineage>
</organism>
<dbReference type="Proteomes" id="UP000471381">
    <property type="component" value="Unassembled WGS sequence"/>
</dbReference>
<dbReference type="AlphaFoldDB" id="A0A6N9TFB6"/>
<comment type="caution">
    <text evidence="2">The sequence shown here is derived from an EMBL/GenBank/DDBJ whole genome shotgun (WGS) entry which is preliminary data.</text>
</comment>
<feature type="region of interest" description="Disordered" evidence="1">
    <location>
        <begin position="84"/>
        <end position="115"/>
    </location>
</feature>
<dbReference type="EMBL" id="JAAAWO010000002">
    <property type="protein sequence ID" value="NDW14755.1"/>
    <property type="molecule type" value="Genomic_DNA"/>
</dbReference>
<sequence>MKLDDDIHNYYEHLVLERIAKLGLDKNKSPDYLADLCCLALNQVPPRYIRFEVDMAFYLPQSERRQMEMNVEYAISKALRFLNDAEKSEKPQPPETIATEAMKSEIDITGDLKDD</sequence>
<evidence type="ECO:0000256" key="1">
    <source>
        <dbReference type="SAM" id="MobiDB-lite"/>
    </source>
</evidence>
<evidence type="ECO:0000313" key="2">
    <source>
        <dbReference type="EMBL" id="NDW14755.1"/>
    </source>
</evidence>
<protein>
    <submittedName>
        <fullName evidence="2">Competence protein ComFB</fullName>
    </submittedName>
</protein>
<feature type="compositionally biased region" description="Basic and acidic residues" evidence="1">
    <location>
        <begin position="102"/>
        <end position="115"/>
    </location>
</feature>
<name>A0A6N9TFB6_9ALTE</name>